<evidence type="ECO:0000256" key="1">
    <source>
        <dbReference type="SAM" id="MobiDB-lite"/>
    </source>
</evidence>
<proteinExistence type="predicted"/>
<organism evidence="2 3">
    <name type="scientific">Mycena albidolilacea</name>
    <dbReference type="NCBI Taxonomy" id="1033008"/>
    <lineage>
        <taxon>Eukaryota</taxon>
        <taxon>Fungi</taxon>
        <taxon>Dikarya</taxon>
        <taxon>Basidiomycota</taxon>
        <taxon>Agaricomycotina</taxon>
        <taxon>Agaricomycetes</taxon>
        <taxon>Agaricomycetidae</taxon>
        <taxon>Agaricales</taxon>
        <taxon>Marasmiineae</taxon>
        <taxon>Mycenaceae</taxon>
        <taxon>Mycena</taxon>
    </lineage>
</organism>
<protein>
    <submittedName>
        <fullName evidence="2">Uncharacterized protein</fullName>
    </submittedName>
</protein>
<gene>
    <name evidence="2" type="ORF">DFH08DRAFT_805027</name>
</gene>
<accession>A0AAD7AB95</accession>
<evidence type="ECO:0000313" key="2">
    <source>
        <dbReference type="EMBL" id="KAJ7353481.1"/>
    </source>
</evidence>
<dbReference type="AlphaFoldDB" id="A0AAD7AB95"/>
<evidence type="ECO:0000313" key="3">
    <source>
        <dbReference type="Proteomes" id="UP001218218"/>
    </source>
</evidence>
<feature type="region of interest" description="Disordered" evidence="1">
    <location>
        <begin position="1"/>
        <end position="125"/>
    </location>
</feature>
<comment type="caution">
    <text evidence="2">The sequence shown here is derived from an EMBL/GenBank/DDBJ whole genome shotgun (WGS) entry which is preliminary data.</text>
</comment>
<dbReference type="Proteomes" id="UP001218218">
    <property type="component" value="Unassembled WGS sequence"/>
</dbReference>
<reference evidence="2" key="1">
    <citation type="submission" date="2023-03" db="EMBL/GenBank/DDBJ databases">
        <title>Massive genome expansion in bonnet fungi (Mycena s.s.) driven by repeated elements and novel gene families across ecological guilds.</title>
        <authorList>
            <consortium name="Lawrence Berkeley National Laboratory"/>
            <person name="Harder C.B."/>
            <person name="Miyauchi S."/>
            <person name="Viragh M."/>
            <person name="Kuo A."/>
            <person name="Thoen E."/>
            <person name="Andreopoulos B."/>
            <person name="Lu D."/>
            <person name="Skrede I."/>
            <person name="Drula E."/>
            <person name="Henrissat B."/>
            <person name="Morin E."/>
            <person name="Kohler A."/>
            <person name="Barry K."/>
            <person name="LaButti K."/>
            <person name="Morin E."/>
            <person name="Salamov A."/>
            <person name="Lipzen A."/>
            <person name="Mereny Z."/>
            <person name="Hegedus B."/>
            <person name="Baldrian P."/>
            <person name="Stursova M."/>
            <person name="Weitz H."/>
            <person name="Taylor A."/>
            <person name="Grigoriev I.V."/>
            <person name="Nagy L.G."/>
            <person name="Martin F."/>
            <person name="Kauserud H."/>
        </authorList>
    </citation>
    <scope>NUCLEOTIDE SEQUENCE</scope>
    <source>
        <strain evidence="2">CBHHK002</strain>
    </source>
</reference>
<name>A0AAD7AB95_9AGAR</name>
<sequence>MCGSHTPWSMGYNGGGRLSRWPPASNLVSAASTDSEEGIRNDPSAPLQGAAGASNTPPPYVETTPQRQSFCGGTKVATSTSTAALPPPLPTQQLLQSGARARRGEQDEAACSDSQAAKSLRSRRPPTLVWVASLPEAAWAACHASMEAPGWRITGTGDSGNETK</sequence>
<dbReference type="EMBL" id="JARIHO010000011">
    <property type="protein sequence ID" value="KAJ7353481.1"/>
    <property type="molecule type" value="Genomic_DNA"/>
</dbReference>
<keyword evidence="3" id="KW-1185">Reference proteome</keyword>